<keyword evidence="1" id="KW-1133">Transmembrane helix</keyword>
<sequence>MDMIVLVLMMAVTVEGLIEYGKTVGKAMLDKQYKTAITQGTALILSVLLCFAVGADFYAVLNVQFTLPWVGCLLTGIFASRGANFVSDLFKKLQTLGDNPQ</sequence>
<gene>
    <name evidence="2" type="ORF">H9698_08535</name>
</gene>
<feature type="transmembrane region" description="Helical" evidence="1">
    <location>
        <begin position="40"/>
        <end position="61"/>
    </location>
</feature>
<protein>
    <recommendedName>
        <fullName evidence="4">Holin</fullName>
    </recommendedName>
</protein>
<comment type="caution">
    <text evidence="2">The sequence shown here is derived from an EMBL/GenBank/DDBJ whole genome shotgun (WGS) entry which is preliminary data.</text>
</comment>
<dbReference type="AlphaFoldDB" id="A0A9D2TJQ1"/>
<dbReference type="Proteomes" id="UP000823918">
    <property type="component" value="Unassembled WGS sequence"/>
</dbReference>
<keyword evidence="1" id="KW-0812">Transmembrane</keyword>
<proteinExistence type="predicted"/>
<reference evidence="2" key="1">
    <citation type="journal article" date="2021" name="PeerJ">
        <title>Extensive microbial diversity within the chicken gut microbiome revealed by metagenomics and culture.</title>
        <authorList>
            <person name="Gilroy R."/>
            <person name="Ravi A."/>
            <person name="Getino M."/>
            <person name="Pursley I."/>
            <person name="Horton D.L."/>
            <person name="Alikhan N.F."/>
            <person name="Baker D."/>
            <person name="Gharbi K."/>
            <person name="Hall N."/>
            <person name="Watson M."/>
            <person name="Adriaenssens E.M."/>
            <person name="Foster-Nyarko E."/>
            <person name="Jarju S."/>
            <person name="Secka A."/>
            <person name="Antonio M."/>
            <person name="Oren A."/>
            <person name="Chaudhuri R.R."/>
            <person name="La Ragione R."/>
            <person name="Hildebrand F."/>
            <person name="Pallen M.J."/>
        </authorList>
    </citation>
    <scope>NUCLEOTIDE SEQUENCE</scope>
    <source>
        <strain evidence="2">5933</strain>
    </source>
</reference>
<reference evidence="2" key="2">
    <citation type="submission" date="2021-04" db="EMBL/GenBank/DDBJ databases">
        <authorList>
            <person name="Gilroy R."/>
        </authorList>
    </citation>
    <scope>NUCLEOTIDE SEQUENCE</scope>
    <source>
        <strain evidence="2">5933</strain>
    </source>
</reference>
<dbReference type="EMBL" id="DWWA01000043">
    <property type="protein sequence ID" value="HJC72820.1"/>
    <property type="molecule type" value="Genomic_DNA"/>
</dbReference>
<evidence type="ECO:0000313" key="3">
    <source>
        <dbReference type="Proteomes" id="UP000823918"/>
    </source>
</evidence>
<name>A0A9D2TJQ1_9FIRM</name>
<evidence type="ECO:0000256" key="1">
    <source>
        <dbReference type="SAM" id="Phobius"/>
    </source>
</evidence>
<evidence type="ECO:0008006" key="4">
    <source>
        <dbReference type="Google" id="ProtNLM"/>
    </source>
</evidence>
<organism evidence="2 3">
    <name type="scientific">Candidatus Ruthenibacterium merdavium</name>
    <dbReference type="NCBI Taxonomy" id="2838752"/>
    <lineage>
        <taxon>Bacteria</taxon>
        <taxon>Bacillati</taxon>
        <taxon>Bacillota</taxon>
        <taxon>Clostridia</taxon>
        <taxon>Eubacteriales</taxon>
        <taxon>Oscillospiraceae</taxon>
        <taxon>Ruthenibacterium</taxon>
    </lineage>
</organism>
<evidence type="ECO:0000313" key="2">
    <source>
        <dbReference type="EMBL" id="HJC72820.1"/>
    </source>
</evidence>
<accession>A0A9D2TJQ1</accession>
<keyword evidence="1" id="KW-0472">Membrane</keyword>